<dbReference type="PANTHER" id="PTHR15503:SF45">
    <property type="entry name" value="RNA-DIRECTED DNA POLYMERASE HOMOLOG"/>
    <property type="match status" value="1"/>
</dbReference>
<evidence type="ECO:0000256" key="1">
    <source>
        <dbReference type="SAM" id="MobiDB-lite"/>
    </source>
</evidence>
<dbReference type="PANTHER" id="PTHR15503">
    <property type="entry name" value="LDOC1 RELATED"/>
    <property type="match status" value="1"/>
</dbReference>
<dbReference type="RefSeq" id="XP_016706933.1">
    <property type="nucleotide sequence ID" value="XM_016851444.1"/>
</dbReference>
<accession>A0A1U8L0Q3</accession>
<feature type="region of interest" description="Disordered" evidence="1">
    <location>
        <begin position="73"/>
        <end position="95"/>
    </location>
</feature>
<reference evidence="3" key="1">
    <citation type="journal article" date="2020" name="Nat. Genet.">
        <title>Genomic diversifications of five Gossypium allopolyploid species and their impact on cotton improvement.</title>
        <authorList>
            <person name="Chen Z.J."/>
            <person name="Sreedasyam A."/>
            <person name="Ando A."/>
            <person name="Song Q."/>
            <person name="De Santiago L.M."/>
            <person name="Hulse-Kemp A.M."/>
            <person name="Ding M."/>
            <person name="Ye W."/>
            <person name="Kirkbride R.C."/>
            <person name="Jenkins J."/>
            <person name="Plott C."/>
            <person name="Lovell J."/>
            <person name="Lin Y.M."/>
            <person name="Vaughn R."/>
            <person name="Liu B."/>
            <person name="Simpson S."/>
            <person name="Scheffler B.E."/>
            <person name="Wen L."/>
            <person name="Saski C.A."/>
            <person name="Grover C.E."/>
            <person name="Hu G."/>
            <person name="Conover J.L."/>
            <person name="Carlson J.W."/>
            <person name="Shu S."/>
            <person name="Boston L.B."/>
            <person name="Williams M."/>
            <person name="Peterson D.G."/>
            <person name="McGee K."/>
            <person name="Jones D.C."/>
            <person name="Wendel J.F."/>
            <person name="Stelly D.M."/>
            <person name="Grimwood J."/>
            <person name="Schmutz J."/>
        </authorList>
    </citation>
    <scope>NUCLEOTIDE SEQUENCE [LARGE SCALE GENOMIC DNA]</scope>
    <source>
        <strain evidence="3">cv. TM-1</strain>
    </source>
</reference>
<dbReference type="Gene3D" id="3.30.70.270">
    <property type="match status" value="1"/>
</dbReference>
<reference evidence="4" key="2">
    <citation type="submission" date="2025-08" db="UniProtKB">
        <authorList>
            <consortium name="RefSeq"/>
        </authorList>
    </citation>
    <scope>IDENTIFICATION</scope>
</reference>
<dbReference type="InterPro" id="IPR032567">
    <property type="entry name" value="RTL1-rel"/>
</dbReference>
<feature type="region of interest" description="Disordered" evidence="1">
    <location>
        <begin position="132"/>
        <end position="159"/>
    </location>
</feature>
<dbReference type="Pfam" id="PF17919">
    <property type="entry name" value="RT_RNaseH_2"/>
    <property type="match status" value="1"/>
</dbReference>
<protein>
    <recommendedName>
        <fullName evidence="2">Reverse transcriptase/retrotransposon-derived protein RNase H-like domain-containing protein</fullName>
    </recommendedName>
</protein>
<dbReference type="AlphaFoldDB" id="A0A1U8L0Q3"/>
<dbReference type="InterPro" id="IPR043502">
    <property type="entry name" value="DNA/RNA_pol_sf"/>
</dbReference>
<dbReference type="InterPro" id="IPR041577">
    <property type="entry name" value="RT_RNaseH_2"/>
</dbReference>
<dbReference type="GeneID" id="107921614"/>
<evidence type="ECO:0000313" key="3">
    <source>
        <dbReference type="Proteomes" id="UP000818029"/>
    </source>
</evidence>
<evidence type="ECO:0000259" key="2">
    <source>
        <dbReference type="Pfam" id="PF17919"/>
    </source>
</evidence>
<sequence>MVTEYKRDFLRLSKYAQECISTEAIMCKRFKDGLNEDIRLLVGILELREFFVLMERACKVEELAKEKRRADVESRDLRKRQMGKSHARPNRPECPQYHRHHFGECRGNERGCFKYGSLDHFIKDCPELDGKEKKQEVRSSSAPTRGRPQKNPNSGASTRAVRFKGHVPVRTYAIRAREEASSPNMITGELDSSPILILSLTAEKYLRKGYKSYLVFVLNTKKLDVKIETVPVVCEYLDVFLKELFGLPPNREVEFGIELVPGMVPISIAPYKMVPMELKELKAQLQELTDKRFVRPSYSPWGAPSDHAEHLRTILQTLRDRQLYAKFSKSGFCLKEVGFLRHIVLGDGITVDPSKVSAIVEWKLPRNVVEALLTEAPVLVQPESGKEFVVYSGASLNGLGCVLMEEGKVIAYASRRLKPHEKNYPTHDSELAAIAENLEIPFVWREMSVVIDGSVLAGLRARPMFLQKICKAQNNDSELQAKRTQCESGVESEFNIGTDGCMIYQG</sequence>
<organism evidence="3 4">
    <name type="scientific">Gossypium hirsutum</name>
    <name type="common">Upland cotton</name>
    <name type="synonym">Gossypium mexicanum</name>
    <dbReference type="NCBI Taxonomy" id="3635"/>
    <lineage>
        <taxon>Eukaryota</taxon>
        <taxon>Viridiplantae</taxon>
        <taxon>Streptophyta</taxon>
        <taxon>Embryophyta</taxon>
        <taxon>Tracheophyta</taxon>
        <taxon>Spermatophyta</taxon>
        <taxon>Magnoliopsida</taxon>
        <taxon>eudicotyledons</taxon>
        <taxon>Gunneridae</taxon>
        <taxon>Pentapetalae</taxon>
        <taxon>rosids</taxon>
        <taxon>malvids</taxon>
        <taxon>Malvales</taxon>
        <taxon>Malvaceae</taxon>
        <taxon>Malvoideae</taxon>
        <taxon>Gossypium</taxon>
    </lineage>
</organism>
<dbReference type="Proteomes" id="UP000818029">
    <property type="component" value="Chromosome A08"/>
</dbReference>
<dbReference type="InterPro" id="IPR043128">
    <property type="entry name" value="Rev_trsase/Diguanyl_cyclase"/>
</dbReference>
<proteinExistence type="predicted"/>
<name>A0A1U8L0Q3_GOSHI</name>
<feature type="domain" description="Reverse transcriptase/retrotransposon-derived protein RNase H-like" evidence="2">
    <location>
        <begin position="369"/>
        <end position="438"/>
    </location>
</feature>
<dbReference type="Gene3D" id="3.10.10.10">
    <property type="entry name" value="HIV Type 1 Reverse Transcriptase, subunit A, domain 1"/>
    <property type="match status" value="1"/>
</dbReference>
<gene>
    <name evidence="4" type="primary">LOC107921614</name>
</gene>
<dbReference type="Gene3D" id="4.10.60.10">
    <property type="entry name" value="Zinc finger, CCHC-type"/>
    <property type="match status" value="1"/>
</dbReference>
<keyword evidence="3" id="KW-1185">Reference proteome</keyword>
<dbReference type="PaxDb" id="3635-A0A1U8L0Q3"/>
<evidence type="ECO:0000313" key="4">
    <source>
        <dbReference type="RefSeq" id="XP_016706933.1"/>
    </source>
</evidence>
<dbReference type="KEGG" id="ghi:107921614"/>
<feature type="compositionally biased region" description="Basic residues" evidence="1">
    <location>
        <begin position="77"/>
        <end position="89"/>
    </location>
</feature>
<dbReference type="SUPFAM" id="SSF56672">
    <property type="entry name" value="DNA/RNA polymerases"/>
    <property type="match status" value="1"/>
</dbReference>